<gene>
    <name evidence="2" type="ORF">SAMN05216605_103122</name>
</gene>
<dbReference type="EMBL" id="FNCO01000003">
    <property type="protein sequence ID" value="SDG77566.1"/>
    <property type="molecule type" value="Genomic_DNA"/>
</dbReference>
<keyword evidence="1" id="KW-1133">Transmembrane helix</keyword>
<reference evidence="3" key="1">
    <citation type="submission" date="2016-10" db="EMBL/GenBank/DDBJ databases">
        <authorList>
            <person name="Varghese N."/>
            <person name="Submissions S."/>
        </authorList>
    </citation>
    <scope>NUCLEOTIDE SEQUENCE [LARGE SCALE GENOMIC DNA]</scope>
    <source>
        <strain evidence="3">ATCC 700689</strain>
    </source>
</reference>
<feature type="transmembrane region" description="Helical" evidence="1">
    <location>
        <begin position="12"/>
        <end position="30"/>
    </location>
</feature>
<dbReference type="OrthoDB" id="9102192at2"/>
<keyword evidence="1" id="KW-0472">Membrane</keyword>
<keyword evidence="1" id="KW-0812">Transmembrane</keyword>
<proteinExistence type="predicted"/>
<evidence type="ECO:0000313" key="2">
    <source>
        <dbReference type="EMBL" id="SDG77566.1"/>
    </source>
</evidence>
<accession>A0A1G7X082</accession>
<dbReference type="AlphaFoldDB" id="A0A1G7X082"/>
<dbReference type="Proteomes" id="UP000182894">
    <property type="component" value="Unassembled WGS sequence"/>
</dbReference>
<sequence length="93" mass="10445">MQALAHKACKVLLFLTLLILAVLFLHTYPYPMPAEQLEYWFHAASCLGIANPEDLYFPTMWVIDLIAATVAYRVIIKLCSKSPTPAPRLPADN</sequence>
<evidence type="ECO:0000256" key="1">
    <source>
        <dbReference type="SAM" id="Phobius"/>
    </source>
</evidence>
<protein>
    <submittedName>
        <fullName evidence="2">Uncharacterized protein</fullName>
    </submittedName>
</protein>
<evidence type="ECO:0000313" key="3">
    <source>
        <dbReference type="Proteomes" id="UP000182894"/>
    </source>
</evidence>
<dbReference type="RefSeq" id="WP_074751648.1">
    <property type="nucleotide sequence ID" value="NZ_FNCO01000003.1"/>
</dbReference>
<keyword evidence="3" id="KW-1185">Reference proteome</keyword>
<feature type="transmembrane region" description="Helical" evidence="1">
    <location>
        <begin position="55"/>
        <end position="75"/>
    </location>
</feature>
<organism evidence="2 3">
    <name type="scientific">Pseudomonas abietaniphila</name>
    <dbReference type="NCBI Taxonomy" id="89065"/>
    <lineage>
        <taxon>Bacteria</taxon>
        <taxon>Pseudomonadati</taxon>
        <taxon>Pseudomonadota</taxon>
        <taxon>Gammaproteobacteria</taxon>
        <taxon>Pseudomonadales</taxon>
        <taxon>Pseudomonadaceae</taxon>
        <taxon>Pseudomonas</taxon>
    </lineage>
</organism>
<name>A0A1G7X082_9PSED</name>